<evidence type="ECO:0000256" key="2">
    <source>
        <dbReference type="ARBA" id="ARBA00022900"/>
    </source>
</evidence>
<dbReference type="InterPro" id="IPR042185">
    <property type="entry name" value="Serpin_sf_2"/>
</dbReference>
<reference evidence="4 5" key="1">
    <citation type="submission" date="2015-04" db="EMBL/GenBank/DDBJ databases">
        <title>Lasius niger genome sequencing.</title>
        <authorList>
            <person name="Konorov E.A."/>
            <person name="Nikitin M.A."/>
            <person name="Kirill M.V."/>
            <person name="Chang P."/>
        </authorList>
    </citation>
    <scope>NUCLEOTIDE SEQUENCE [LARGE SCALE GENOMIC DNA]</scope>
    <source>
        <tissue evidence="4">Whole</tissue>
    </source>
</reference>
<organism evidence="4 5">
    <name type="scientific">Lasius niger</name>
    <name type="common">Black garden ant</name>
    <dbReference type="NCBI Taxonomy" id="67767"/>
    <lineage>
        <taxon>Eukaryota</taxon>
        <taxon>Metazoa</taxon>
        <taxon>Ecdysozoa</taxon>
        <taxon>Arthropoda</taxon>
        <taxon>Hexapoda</taxon>
        <taxon>Insecta</taxon>
        <taxon>Pterygota</taxon>
        <taxon>Neoptera</taxon>
        <taxon>Endopterygota</taxon>
        <taxon>Hymenoptera</taxon>
        <taxon>Apocrita</taxon>
        <taxon>Aculeata</taxon>
        <taxon>Formicoidea</taxon>
        <taxon>Formicidae</taxon>
        <taxon>Formicinae</taxon>
        <taxon>Lasius</taxon>
        <taxon>Lasius</taxon>
    </lineage>
</organism>
<dbReference type="InterPro" id="IPR036186">
    <property type="entry name" value="Serpin_sf"/>
</dbReference>
<dbReference type="GO" id="GO:0004867">
    <property type="term" value="F:serine-type endopeptidase inhibitor activity"/>
    <property type="evidence" value="ECO:0007669"/>
    <property type="project" value="UniProtKB-KW"/>
</dbReference>
<evidence type="ECO:0000256" key="1">
    <source>
        <dbReference type="ARBA" id="ARBA00022690"/>
    </source>
</evidence>
<dbReference type="EMBL" id="LBMM01014758">
    <property type="protein sequence ID" value="KMQ85062.1"/>
    <property type="molecule type" value="Genomic_DNA"/>
</dbReference>
<protein>
    <submittedName>
        <fullName evidence="4">Antithrombin-iii-like isoform 1 protein</fullName>
    </submittedName>
</protein>
<accession>A0A0J7K421</accession>
<evidence type="ECO:0000313" key="4">
    <source>
        <dbReference type="EMBL" id="KMQ85062.1"/>
    </source>
</evidence>
<evidence type="ECO:0000259" key="3">
    <source>
        <dbReference type="Pfam" id="PF00079"/>
    </source>
</evidence>
<feature type="domain" description="Serpin" evidence="3">
    <location>
        <begin position="2"/>
        <end position="139"/>
    </location>
</feature>
<dbReference type="Gene3D" id="2.30.39.10">
    <property type="entry name" value="Alpha-1-antitrypsin, domain 1"/>
    <property type="match status" value="1"/>
</dbReference>
<gene>
    <name evidence="4" type="ORF">RF55_16642</name>
</gene>
<dbReference type="InterPro" id="IPR023796">
    <property type="entry name" value="Serpin_dom"/>
</dbReference>
<keyword evidence="5" id="KW-1185">Reference proteome</keyword>
<keyword evidence="2" id="KW-0722">Serine protease inhibitor</keyword>
<dbReference type="STRING" id="67767.A0A0J7K421"/>
<comment type="caution">
    <text evidence="4">The sequence shown here is derived from an EMBL/GenBank/DDBJ whole genome shotgun (WGS) entry which is preliminary data.</text>
</comment>
<dbReference type="Proteomes" id="UP000036403">
    <property type="component" value="Unassembled WGS sequence"/>
</dbReference>
<sequence>MHVSEFPYKNGNTSLFLFVPASVISGDWMNDIDPNVKNIRDLIEKLSTEKGICKLRNLLDSDTTREDITDFSIWPTFEVERNLPIRELASFRVEELLKPDAINLYCSHEDDDYSLHLGKVVHRTHVKVMEEGIIASSAIVI</sequence>
<keyword evidence="1" id="KW-0646">Protease inhibitor</keyword>
<name>A0A0J7K421_LASNI</name>
<dbReference type="Pfam" id="PF00079">
    <property type="entry name" value="Serpin"/>
    <property type="match status" value="1"/>
</dbReference>
<dbReference type="InterPro" id="IPR042178">
    <property type="entry name" value="Serpin_sf_1"/>
</dbReference>
<dbReference type="SUPFAM" id="SSF56574">
    <property type="entry name" value="Serpins"/>
    <property type="match status" value="1"/>
</dbReference>
<proteinExistence type="predicted"/>
<dbReference type="PaxDb" id="67767-A0A0J7K421"/>
<evidence type="ECO:0000313" key="5">
    <source>
        <dbReference type="Proteomes" id="UP000036403"/>
    </source>
</evidence>
<dbReference type="AlphaFoldDB" id="A0A0J7K421"/>
<dbReference type="Gene3D" id="3.30.497.10">
    <property type="entry name" value="Antithrombin, subunit I, domain 2"/>
    <property type="match status" value="1"/>
</dbReference>